<reference evidence="4" key="1">
    <citation type="submission" date="2014-12" db="EMBL/GenBank/DDBJ databases">
        <title>Genome Sequence of Valsa Canker Pathogens Uncovers a Specific Adaption of Colonization on Woody Bark.</title>
        <authorList>
            <person name="Yin Z."/>
            <person name="Liu H."/>
            <person name="Gao X."/>
            <person name="Li Z."/>
            <person name="Song N."/>
            <person name="Ke X."/>
            <person name="Dai Q."/>
            <person name="Wu Y."/>
            <person name="Sun Y."/>
            <person name="Xu J.-R."/>
            <person name="Kang Z.K."/>
            <person name="Wang L."/>
            <person name="Huang L."/>
        </authorList>
    </citation>
    <scope>NUCLEOTIDE SEQUENCE [LARGE SCALE GENOMIC DNA]</scope>
    <source>
        <strain evidence="4">SXYL134</strain>
    </source>
</reference>
<evidence type="ECO:0000313" key="3">
    <source>
        <dbReference type="EMBL" id="KUI60963.1"/>
    </source>
</evidence>
<keyword evidence="4" id="KW-1185">Reference proteome</keyword>
<dbReference type="PANTHER" id="PTHR47064">
    <property type="entry name" value="PUTATIVE (AFU_ORTHOLOGUE AFUA_1G08990)-RELATED"/>
    <property type="match status" value="1"/>
</dbReference>
<dbReference type="InterPro" id="IPR011042">
    <property type="entry name" value="6-blade_b-propeller_TolB-like"/>
</dbReference>
<dbReference type="STRING" id="694573.A0A194VAR9"/>
<feature type="domain" description="SMP-30/Gluconolactonase/LRE-like region" evidence="2">
    <location>
        <begin position="254"/>
        <end position="442"/>
    </location>
</feature>
<protein>
    <submittedName>
        <fullName evidence="3">Gluconolactonase</fullName>
    </submittedName>
</protein>
<dbReference type="InterPro" id="IPR013658">
    <property type="entry name" value="SGL"/>
</dbReference>
<dbReference type="EMBL" id="KN714763">
    <property type="protein sequence ID" value="KUI60963.1"/>
    <property type="molecule type" value="Genomic_DNA"/>
</dbReference>
<dbReference type="AlphaFoldDB" id="A0A194VAR9"/>
<proteinExistence type="predicted"/>
<dbReference type="Gene3D" id="2.120.10.30">
    <property type="entry name" value="TolB, C-terminal domain"/>
    <property type="match status" value="1"/>
</dbReference>
<evidence type="ECO:0000313" key="4">
    <source>
        <dbReference type="Proteomes" id="UP000078576"/>
    </source>
</evidence>
<gene>
    <name evidence="3" type="ORF">VP1G_08165</name>
</gene>
<dbReference type="Pfam" id="PF08450">
    <property type="entry name" value="SGL"/>
    <property type="match status" value="1"/>
</dbReference>
<dbReference type="SUPFAM" id="SSF63829">
    <property type="entry name" value="Calcium-dependent phosphotriesterase"/>
    <property type="match status" value="1"/>
</dbReference>
<dbReference type="OrthoDB" id="423498at2759"/>
<feature type="chain" id="PRO_5008266371" evidence="1">
    <location>
        <begin position="20"/>
        <end position="464"/>
    </location>
</feature>
<dbReference type="InterPro" id="IPR052988">
    <property type="entry name" value="Oryzine_lactonohydrolase"/>
</dbReference>
<sequence>MNTSKLLLITVALAIAALATPLTSRGSFPIATGFDTYCTNLLPLDQDGDSLNFMASCATAGAHNMGTTLSTSMLDINDCLANNDGVISARAHGGALGSCSCDFGTHVCGTEANCATTSAKCNCKTKIGNEVVNSFDIREFMGVGYIDNHLVLYCSGVYGSWEECVKNDNSLFITSNHYADPATGKKKIQISKVTLNRCNGKTTVKVEEIHPDGIPMGNGGVNYEDGVLFCAQGGPDPSTQAGGLVHMEPRPPYRTRNLISTFHGRLFNSVNDVVVHSDGSIWFTDPIYGYEQRFRPEPQLPCQVYRFVPSGGVDGKGSIRVVADGFGRPNGICFSPDEKIVYITDTDWIHGDGITDLTRASTIYAFDVMYYSGQPFLANRRLFAMADNGIPDGIKCDVHGNVYSGCGDGVNVWSPGGVLLGKILVEGGAANFCFGEEGELFIFNEYRLWRAQLAPSTKGALLGI</sequence>
<evidence type="ECO:0000256" key="1">
    <source>
        <dbReference type="SAM" id="SignalP"/>
    </source>
</evidence>
<dbReference type="Proteomes" id="UP000078576">
    <property type="component" value="Unassembled WGS sequence"/>
</dbReference>
<organism evidence="3 4">
    <name type="scientific">Cytospora mali</name>
    <name type="common">Apple Valsa canker fungus</name>
    <name type="synonym">Valsa mali</name>
    <dbReference type="NCBI Taxonomy" id="578113"/>
    <lineage>
        <taxon>Eukaryota</taxon>
        <taxon>Fungi</taxon>
        <taxon>Dikarya</taxon>
        <taxon>Ascomycota</taxon>
        <taxon>Pezizomycotina</taxon>
        <taxon>Sordariomycetes</taxon>
        <taxon>Sordariomycetidae</taxon>
        <taxon>Diaporthales</taxon>
        <taxon>Cytosporaceae</taxon>
        <taxon>Cytospora</taxon>
    </lineage>
</organism>
<evidence type="ECO:0000259" key="2">
    <source>
        <dbReference type="Pfam" id="PF08450"/>
    </source>
</evidence>
<name>A0A194VAR9_CYTMA</name>
<keyword evidence="1" id="KW-0732">Signal</keyword>
<dbReference type="PANTHER" id="PTHR47064:SF2">
    <property type="entry name" value="SMP-30_GLUCONOLACTONASE_LRE-LIKE REGION DOMAIN-CONTAINING PROTEIN-RELATED"/>
    <property type="match status" value="1"/>
</dbReference>
<accession>A0A194VAR9</accession>
<feature type="signal peptide" evidence="1">
    <location>
        <begin position="1"/>
        <end position="19"/>
    </location>
</feature>